<dbReference type="Gene3D" id="3.30.160.60">
    <property type="entry name" value="Classic Zinc Finger"/>
    <property type="match status" value="1"/>
</dbReference>
<dbReference type="STRING" id="1460663.A0A177C5X4"/>
<evidence type="ECO:0000259" key="7">
    <source>
        <dbReference type="PROSITE" id="PS50048"/>
    </source>
</evidence>
<dbReference type="RefSeq" id="XP_018033388.1">
    <property type="nucleotide sequence ID" value="XM_018180354.1"/>
</dbReference>
<dbReference type="GeneID" id="28763840"/>
<dbReference type="SUPFAM" id="SSF57667">
    <property type="entry name" value="beta-beta-alpha zinc fingers"/>
    <property type="match status" value="1"/>
</dbReference>
<dbReference type="GO" id="GO:0000981">
    <property type="term" value="F:DNA-binding transcription factor activity, RNA polymerase II-specific"/>
    <property type="evidence" value="ECO:0007669"/>
    <property type="project" value="InterPro"/>
</dbReference>
<keyword evidence="10" id="KW-1185">Reference proteome</keyword>
<dbReference type="OrthoDB" id="5431013at2759"/>
<dbReference type="Gene3D" id="4.10.240.10">
    <property type="entry name" value="Zn(2)-C6 fungal-type DNA-binding domain"/>
    <property type="match status" value="1"/>
</dbReference>
<evidence type="ECO:0000313" key="10">
    <source>
        <dbReference type="Proteomes" id="UP000077069"/>
    </source>
</evidence>
<sequence length="1140" mass="122783">MAEIAGFLASIAQVASSGMQLSSAMYESASGAARAEQEVADIADHVKTTAIALDGVARIVAQEDGIHDVTNTALSEAGDLAKRCEAVFGDVQDLIAKRKNPDQDESKASRMHEQSKEQKTELLRRRLDSLKHSILLLLHVLQLANAQAKGSIDNSLIAQERDAIRELHQRQQDALRALQALESNLGDVFFSDDETLNGSAAPSRVPTINFLVHSSARGVSSDGKNSGPDRSREQAPSALGDKPETSDSDNSDETVTDDDEDLTINELARCVNRAQKFSKRITALQQAGNAHSNGRFPRNRVLKLYRRFCRKFEVAMSAHESATPTVAPLKPVQYTHQHGQLVQPDEAARDPLPPTQQTPVTLPDPSAMAANRVVHSQSYSQPHQNSTRTAGPAVEVQHAPAAPAWTISSEPLGPGRRPQLPPLISPVSTVPRASRASPTNDTMSPIDDHDARYSGTDGDGDHGSHEHGPVVYTKTGRISKAKKGLKVHVCEECGRSFTRAEHLRRHQKNHGPNQVRCELCGKVFFRADLLQRHLERHKDLPHQTYRSTFASNTESASPVADNQHHRHILPTPETVRHVIPSQHSPGGRSVNSSGASGAPTPLEASATASSTVFPRPHSTWETGKPQTAISQAPEDVASQRTHAWQTVNAQERRQLENTTAHASSPSIQQSHPGLPKLQPRADTANGASAQKRYSNILPAPGAASSQHQNANYPQEHMPNMVPPVQAAVKAVASPAVQHELHQSAHRPHSPVVSTGSGSAVTSYSDQSHVSRSLPASTPGHAANHNIESGKVSSDKEGVNWRLAETDAQPYRKRKHHRTVSQTDGESSGIDDRGSGPVAHRTPDLLDRSRSGSRSLSLVTPQDDRDHALLGASRTETRQVVSPRGVQSATALSPSLAQRRSTSRPSTGVSEPANAPAGKATSGPESPEPESPYSLATINRYIQNQGPQPGAQDDTTEAVSPQISLSPCERCREYSIRCDGKLPSCTACATTKYAGECSFASMSAHPAHLVSANTGPPGPKFYENMSAMTRHAMAEPPSQLIQPVVASNQPRVQEYNSEEDLPSPYLKARDKGRSTAHIPRTSLDADAEAQTSRKRKAGAQNDAGEGGAAHERKRSKGESVEGAKGKDIVDLLLKEWTVPVS</sequence>
<dbReference type="PANTHER" id="PTHR36167">
    <property type="entry name" value="C2H2 FINGER DOMAIN TRANSCRIPTION FACTOR (EUROFUNG)-RELATED"/>
    <property type="match status" value="1"/>
</dbReference>
<feature type="compositionally biased region" description="Polar residues" evidence="6">
    <location>
        <begin position="581"/>
        <end position="595"/>
    </location>
</feature>
<evidence type="ECO:0000256" key="4">
    <source>
        <dbReference type="ARBA" id="ARBA00023242"/>
    </source>
</evidence>
<dbReference type="GO" id="GO:0008270">
    <property type="term" value="F:zinc ion binding"/>
    <property type="evidence" value="ECO:0007669"/>
    <property type="project" value="UniProtKB-KW"/>
</dbReference>
<feature type="compositionally biased region" description="Polar residues" evidence="6">
    <location>
        <begin position="765"/>
        <end position="775"/>
    </location>
</feature>
<dbReference type="InterPro" id="IPR036236">
    <property type="entry name" value="Znf_C2H2_sf"/>
</dbReference>
<dbReference type="InParanoid" id="A0A177C5X4"/>
<feature type="region of interest" description="Disordered" evidence="6">
    <location>
        <begin position="1053"/>
        <end position="1123"/>
    </location>
</feature>
<dbReference type="PANTHER" id="PTHR36167:SF4">
    <property type="entry name" value="FUNGAL N-TERMINAL DOMAIN-CONTAINING PROTEIN"/>
    <property type="match status" value="1"/>
</dbReference>
<feature type="compositionally biased region" description="Basic and acidic residues" evidence="6">
    <location>
        <begin position="459"/>
        <end position="468"/>
    </location>
</feature>
<feature type="domain" description="C2H2-type" evidence="8">
    <location>
        <begin position="515"/>
        <end position="537"/>
    </location>
</feature>
<feature type="region of interest" description="Disordered" evidence="6">
    <location>
        <begin position="405"/>
        <end position="468"/>
    </location>
</feature>
<evidence type="ECO:0000256" key="3">
    <source>
        <dbReference type="ARBA" id="ARBA00022833"/>
    </source>
</evidence>
<feature type="compositionally biased region" description="Polar residues" evidence="6">
    <location>
        <begin position="656"/>
        <end position="671"/>
    </location>
</feature>
<feature type="compositionally biased region" description="Polar residues" evidence="6">
    <location>
        <begin position="619"/>
        <end position="630"/>
    </location>
</feature>
<dbReference type="SMART" id="SM00355">
    <property type="entry name" value="ZnF_C2H2"/>
    <property type="match status" value="2"/>
</dbReference>
<dbReference type="EMBL" id="KV441555">
    <property type="protein sequence ID" value="OAG03023.1"/>
    <property type="molecule type" value="Genomic_DNA"/>
</dbReference>
<protein>
    <recommendedName>
        <fullName evidence="11">C2H2-type domain-containing protein</fullName>
    </recommendedName>
</protein>
<evidence type="ECO:0000259" key="8">
    <source>
        <dbReference type="PROSITE" id="PS50157"/>
    </source>
</evidence>
<feature type="compositionally biased region" description="Low complexity" evidence="6">
    <location>
        <begin position="722"/>
        <end position="736"/>
    </location>
</feature>
<feature type="region of interest" description="Disordered" evidence="6">
    <location>
        <begin position="550"/>
        <end position="641"/>
    </location>
</feature>
<dbReference type="AlphaFoldDB" id="A0A177C5X4"/>
<name>A0A177C5X4_9PLEO</name>
<dbReference type="FunFam" id="3.30.160.60:FF:000065">
    <property type="entry name" value="B-cell CLL/lymphoma 6, member B"/>
    <property type="match status" value="1"/>
</dbReference>
<evidence type="ECO:0000256" key="2">
    <source>
        <dbReference type="ARBA" id="ARBA00022771"/>
    </source>
</evidence>
<dbReference type="InterPro" id="IPR036864">
    <property type="entry name" value="Zn2-C6_fun-type_DNA-bd_sf"/>
</dbReference>
<evidence type="ECO:0000313" key="9">
    <source>
        <dbReference type="EMBL" id="OAG03023.1"/>
    </source>
</evidence>
<keyword evidence="1" id="KW-0479">Metal-binding</keyword>
<dbReference type="InterPro" id="IPR039327">
    <property type="entry name" value="CON7-like"/>
</dbReference>
<feature type="region of interest" description="Disordered" evidence="6">
    <location>
        <begin position="98"/>
        <end position="119"/>
    </location>
</feature>
<reference evidence="9 10" key="1">
    <citation type="submission" date="2016-05" db="EMBL/GenBank/DDBJ databases">
        <title>Comparative analysis of secretome profiles of manganese(II)-oxidizing ascomycete fungi.</title>
        <authorList>
            <consortium name="DOE Joint Genome Institute"/>
            <person name="Zeiner C.A."/>
            <person name="Purvine S.O."/>
            <person name="Zink E.M."/>
            <person name="Wu S."/>
            <person name="Pasa-Tolic L."/>
            <person name="Chaput D.L."/>
            <person name="Haridas S."/>
            <person name="Grigoriev I.V."/>
            <person name="Santelli C.M."/>
            <person name="Hansel C.M."/>
        </authorList>
    </citation>
    <scope>NUCLEOTIDE SEQUENCE [LARGE SCALE GENOMIC DNA]</scope>
    <source>
        <strain evidence="9 10">AP3s5-JAC2a</strain>
    </source>
</reference>
<feature type="region of interest" description="Disordered" evidence="6">
    <location>
        <begin position="655"/>
        <end position="932"/>
    </location>
</feature>
<keyword evidence="3" id="KW-0862">Zinc</keyword>
<feature type="domain" description="C2H2-type" evidence="8">
    <location>
        <begin position="488"/>
        <end position="515"/>
    </location>
</feature>
<feature type="compositionally biased region" description="Acidic residues" evidence="6">
    <location>
        <begin position="246"/>
        <end position="261"/>
    </location>
</feature>
<dbReference type="SUPFAM" id="SSF57701">
    <property type="entry name" value="Zn2/Cys6 DNA-binding domain"/>
    <property type="match status" value="1"/>
</dbReference>
<feature type="compositionally biased region" description="Low complexity" evidence="6">
    <location>
        <begin position="749"/>
        <end position="764"/>
    </location>
</feature>
<dbReference type="PROSITE" id="PS50048">
    <property type="entry name" value="ZN2_CY6_FUNGAL_2"/>
    <property type="match status" value="1"/>
</dbReference>
<dbReference type="PROSITE" id="PS00028">
    <property type="entry name" value="ZINC_FINGER_C2H2_1"/>
    <property type="match status" value="2"/>
</dbReference>
<feature type="compositionally biased region" description="Polar residues" evidence="6">
    <location>
        <begin position="884"/>
        <end position="908"/>
    </location>
</feature>
<dbReference type="InterPro" id="IPR013087">
    <property type="entry name" value="Znf_C2H2_type"/>
</dbReference>
<accession>A0A177C5X4</accession>
<feature type="region of interest" description="Disordered" evidence="6">
    <location>
        <begin position="942"/>
        <end position="961"/>
    </location>
</feature>
<proteinExistence type="predicted"/>
<feature type="compositionally biased region" description="Basic and acidic residues" evidence="6">
    <location>
        <begin position="840"/>
        <end position="849"/>
    </location>
</feature>
<evidence type="ECO:0000256" key="1">
    <source>
        <dbReference type="ARBA" id="ARBA00022723"/>
    </source>
</evidence>
<keyword evidence="4" id="KW-0539">Nucleus</keyword>
<dbReference type="CDD" id="cd00067">
    <property type="entry name" value="GAL4"/>
    <property type="match status" value="1"/>
</dbReference>
<evidence type="ECO:0000256" key="5">
    <source>
        <dbReference type="PROSITE-ProRule" id="PRU00042"/>
    </source>
</evidence>
<dbReference type="Pfam" id="PF00096">
    <property type="entry name" value="zf-C2H2"/>
    <property type="match status" value="2"/>
</dbReference>
<organism evidence="9 10">
    <name type="scientific">Paraphaeosphaeria sporulosa</name>
    <dbReference type="NCBI Taxonomy" id="1460663"/>
    <lineage>
        <taxon>Eukaryota</taxon>
        <taxon>Fungi</taxon>
        <taxon>Dikarya</taxon>
        <taxon>Ascomycota</taxon>
        <taxon>Pezizomycotina</taxon>
        <taxon>Dothideomycetes</taxon>
        <taxon>Pleosporomycetidae</taxon>
        <taxon>Pleosporales</taxon>
        <taxon>Massarineae</taxon>
        <taxon>Didymosphaeriaceae</taxon>
        <taxon>Paraphaeosphaeria</taxon>
    </lineage>
</organism>
<gene>
    <name evidence="9" type="ORF">CC84DRAFT_1178568</name>
</gene>
<feature type="domain" description="Zn(2)-C6 fungal-type" evidence="7">
    <location>
        <begin position="966"/>
        <end position="998"/>
    </location>
</feature>
<feature type="compositionally biased region" description="Polar residues" evidence="6">
    <location>
        <begin position="703"/>
        <end position="712"/>
    </location>
</feature>
<keyword evidence="2 5" id="KW-0863">Zinc-finger</keyword>
<feature type="region of interest" description="Disordered" evidence="6">
    <location>
        <begin position="336"/>
        <end position="364"/>
    </location>
</feature>
<dbReference type="InterPro" id="IPR001138">
    <property type="entry name" value="Zn2Cys6_DnaBD"/>
</dbReference>
<dbReference type="Proteomes" id="UP000077069">
    <property type="component" value="Unassembled WGS sequence"/>
</dbReference>
<feature type="region of interest" description="Disordered" evidence="6">
    <location>
        <begin position="217"/>
        <end position="261"/>
    </location>
</feature>
<evidence type="ECO:0000256" key="6">
    <source>
        <dbReference type="SAM" id="MobiDB-lite"/>
    </source>
</evidence>
<dbReference type="PROSITE" id="PS50157">
    <property type="entry name" value="ZINC_FINGER_C2H2_2"/>
    <property type="match status" value="2"/>
</dbReference>
<evidence type="ECO:0008006" key="11">
    <source>
        <dbReference type="Google" id="ProtNLM"/>
    </source>
</evidence>